<dbReference type="AlphaFoldDB" id="A0A261VW75"/>
<dbReference type="GO" id="GO:0016491">
    <property type="term" value="F:oxidoreductase activity"/>
    <property type="evidence" value="ECO:0007669"/>
    <property type="project" value="UniProtKB-KW"/>
</dbReference>
<sequence>MAGAGMVGAAIAYGLAGLGQRVLLIDGADTDYRAAKANFGLVWLQGKGQGNPHYQRLSHRSVLAWPAFASELEEVSGIDLQYERRGGLHFCLGEQELQARAARMQAWRQQAPEVGDCVSILARDELLRRFPGLRLGPDVSGASVGELDGHANPLRLLAALQAGFQQRGGRLWGNAPVSAIRPMTGGGFEIDAGGRRARAARLVIAAGLGCIGLGPMVGLDVPLRPQRGQIMVTERLAPLLPVPGSGIRQTGEGTVMVGLTQEEVGYDLSTTTDAAVRMSRNALRILPALAQARLVRQWSCLRVMTPDGCPVYASSQQFPGADIALCHSGVTLAALHAGDYARGLAAGAPPSFLEVFHHERFNVQKVA</sequence>
<dbReference type="Pfam" id="PF01266">
    <property type="entry name" value="DAO"/>
    <property type="match status" value="1"/>
</dbReference>
<dbReference type="PANTHER" id="PTHR13847">
    <property type="entry name" value="SARCOSINE DEHYDROGENASE-RELATED"/>
    <property type="match status" value="1"/>
</dbReference>
<dbReference type="Gene3D" id="3.50.50.60">
    <property type="entry name" value="FAD/NAD(P)-binding domain"/>
    <property type="match status" value="1"/>
</dbReference>
<keyword evidence="4" id="KW-1185">Reference proteome</keyword>
<comment type="caution">
    <text evidence="3">The sequence shown here is derived from an EMBL/GenBank/DDBJ whole genome shotgun (WGS) entry which is preliminary data.</text>
</comment>
<dbReference type="EMBL" id="NEVU01000001">
    <property type="protein sequence ID" value="OZI78021.1"/>
    <property type="molecule type" value="Genomic_DNA"/>
</dbReference>
<dbReference type="InterPro" id="IPR006076">
    <property type="entry name" value="FAD-dep_OxRdtase"/>
</dbReference>
<proteinExistence type="predicted"/>
<accession>A0A261VW75</accession>
<evidence type="ECO:0000256" key="1">
    <source>
        <dbReference type="ARBA" id="ARBA00023002"/>
    </source>
</evidence>
<dbReference type="InterPro" id="IPR036188">
    <property type="entry name" value="FAD/NAD-bd_sf"/>
</dbReference>
<reference evidence="4" key="1">
    <citation type="submission" date="2017-05" db="EMBL/GenBank/DDBJ databases">
        <title>Complete and WGS of Bordetella genogroups.</title>
        <authorList>
            <person name="Spilker T."/>
            <person name="Lipuma J."/>
        </authorList>
    </citation>
    <scope>NUCLEOTIDE SEQUENCE [LARGE SCALE GENOMIC DNA]</scope>
    <source>
        <strain evidence="4">AU6712</strain>
    </source>
</reference>
<dbReference type="Gene3D" id="3.30.9.10">
    <property type="entry name" value="D-Amino Acid Oxidase, subunit A, domain 2"/>
    <property type="match status" value="1"/>
</dbReference>
<dbReference type="OrthoDB" id="9805337at2"/>
<evidence type="ECO:0000313" key="3">
    <source>
        <dbReference type="EMBL" id="OZI78021.1"/>
    </source>
</evidence>
<dbReference type="RefSeq" id="WP_094811132.1">
    <property type="nucleotide sequence ID" value="NZ_NEVU01000001.1"/>
</dbReference>
<dbReference type="Proteomes" id="UP000216429">
    <property type="component" value="Unassembled WGS sequence"/>
</dbReference>
<dbReference type="SUPFAM" id="SSF54373">
    <property type="entry name" value="FAD-linked reductases, C-terminal domain"/>
    <property type="match status" value="1"/>
</dbReference>
<evidence type="ECO:0000259" key="2">
    <source>
        <dbReference type="Pfam" id="PF01266"/>
    </source>
</evidence>
<feature type="domain" description="FAD dependent oxidoreductase" evidence="2">
    <location>
        <begin position="3"/>
        <end position="337"/>
    </location>
</feature>
<name>A0A261VW75_9BORD</name>
<keyword evidence="1" id="KW-0560">Oxidoreductase</keyword>
<protein>
    <submittedName>
        <fullName evidence="3">Nopaline dehydrogenase</fullName>
    </submittedName>
</protein>
<dbReference type="SUPFAM" id="SSF51905">
    <property type="entry name" value="FAD/NAD(P)-binding domain"/>
    <property type="match status" value="1"/>
</dbReference>
<dbReference type="PANTHER" id="PTHR13847:SF287">
    <property type="entry name" value="FAD-DEPENDENT OXIDOREDUCTASE DOMAIN-CONTAINING PROTEIN 1"/>
    <property type="match status" value="1"/>
</dbReference>
<dbReference type="GO" id="GO:0005737">
    <property type="term" value="C:cytoplasm"/>
    <property type="evidence" value="ECO:0007669"/>
    <property type="project" value="TreeGrafter"/>
</dbReference>
<evidence type="ECO:0000313" key="4">
    <source>
        <dbReference type="Proteomes" id="UP000216429"/>
    </source>
</evidence>
<gene>
    <name evidence="3" type="ORF">CAL22_04870</name>
</gene>
<organism evidence="3 4">
    <name type="scientific">Bordetella genomosp. 12</name>
    <dbReference type="NCBI Taxonomy" id="463035"/>
    <lineage>
        <taxon>Bacteria</taxon>
        <taxon>Pseudomonadati</taxon>
        <taxon>Pseudomonadota</taxon>
        <taxon>Betaproteobacteria</taxon>
        <taxon>Burkholderiales</taxon>
        <taxon>Alcaligenaceae</taxon>
        <taxon>Bordetella</taxon>
    </lineage>
</organism>